<dbReference type="InterPro" id="IPR000182">
    <property type="entry name" value="GNAT_dom"/>
</dbReference>
<keyword evidence="5" id="KW-1185">Reference proteome</keyword>
<dbReference type="InterPro" id="IPR016181">
    <property type="entry name" value="Acyl_CoA_acyltransferase"/>
</dbReference>
<evidence type="ECO:0000256" key="1">
    <source>
        <dbReference type="ARBA" id="ARBA00022679"/>
    </source>
</evidence>
<evidence type="ECO:0000313" key="5">
    <source>
        <dbReference type="Proteomes" id="UP000030004"/>
    </source>
</evidence>
<dbReference type="SUPFAM" id="SSF55729">
    <property type="entry name" value="Acyl-CoA N-acyltransferases (Nat)"/>
    <property type="match status" value="1"/>
</dbReference>
<dbReference type="eggNOG" id="COG0456">
    <property type="taxonomic scope" value="Bacteria"/>
</dbReference>
<accession>A0A0A0EJX1</accession>
<dbReference type="CDD" id="cd04301">
    <property type="entry name" value="NAT_SF"/>
    <property type="match status" value="1"/>
</dbReference>
<dbReference type="OrthoDB" id="9789603at2"/>
<evidence type="ECO:0000256" key="2">
    <source>
        <dbReference type="ARBA" id="ARBA00023315"/>
    </source>
</evidence>
<protein>
    <recommendedName>
        <fullName evidence="3">N-acetyltransferase domain-containing protein</fullName>
    </recommendedName>
</protein>
<gene>
    <name evidence="4" type="ORF">ATO9_02750</name>
</gene>
<reference evidence="4 5" key="1">
    <citation type="journal article" date="2015" name="Antonie Van Leeuwenhoek">
        <title>Pseudooceanicola atlanticus gen. nov. sp. nov., isolated from surface seawater of the Atlantic Ocean and reclassification of Oceanicola batsensis, Oceanicola marinus, Oceanicola nitratireducens, Oceanicola nanhaiensis, Oceanicola antarcticus and Oceanicola flagellatus, as Pseudooceanicola batsensis comb. nov., Pseudooceanicola marinus comb. nov., Pseudooceanicola nitratireducens comb. nov., Pseudooceanicola nanhaiensis comb. nov., Pseudooceanicola antarcticus comb. nov., and Pseudooceanicola flagellatus comb. nov.</title>
        <authorList>
            <person name="Lai Q."/>
            <person name="Li G."/>
            <person name="Liu X."/>
            <person name="Du Y."/>
            <person name="Sun F."/>
            <person name="Shao Z."/>
        </authorList>
    </citation>
    <scope>NUCLEOTIDE SEQUENCE [LARGE SCALE GENOMIC DNA]</scope>
    <source>
        <strain evidence="4 5">22II-s11g</strain>
    </source>
</reference>
<proteinExistence type="predicted"/>
<dbReference type="AlphaFoldDB" id="A0A0A0EJX1"/>
<name>A0A0A0EJX1_9RHOB</name>
<evidence type="ECO:0000259" key="3">
    <source>
        <dbReference type="PROSITE" id="PS51186"/>
    </source>
</evidence>
<dbReference type="EMBL" id="AQQX01000001">
    <property type="protein sequence ID" value="KGM50428.1"/>
    <property type="molecule type" value="Genomic_DNA"/>
</dbReference>
<dbReference type="RefSeq" id="WP_043744658.1">
    <property type="nucleotide sequence ID" value="NZ_AQQX01000001.1"/>
</dbReference>
<dbReference type="Gene3D" id="3.40.630.30">
    <property type="match status" value="1"/>
</dbReference>
<dbReference type="PANTHER" id="PTHR43877">
    <property type="entry name" value="AMINOALKYLPHOSPHONATE N-ACETYLTRANSFERASE-RELATED-RELATED"/>
    <property type="match status" value="1"/>
</dbReference>
<keyword evidence="2" id="KW-0012">Acyltransferase</keyword>
<dbReference type="Proteomes" id="UP000030004">
    <property type="component" value="Unassembled WGS sequence"/>
</dbReference>
<dbReference type="GO" id="GO:0016747">
    <property type="term" value="F:acyltransferase activity, transferring groups other than amino-acyl groups"/>
    <property type="evidence" value="ECO:0007669"/>
    <property type="project" value="InterPro"/>
</dbReference>
<dbReference type="InterPro" id="IPR050832">
    <property type="entry name" value="Bact_Acetyltransf"/>
</dbReference>
<dbReference type="PANTHER" id="PTHR43877:SF2">
    <property type="entry name" value="AMINOALKYLPHOSPHONATE N-ACETYLTRANSFERASE-RELATED"/>
    <property type="match status" value="1"/>
</dbReference>
<comment type="caution">
    <text evidence="4">The sequence shown here is derived from an EMBL/GenBank/DDBJ whole genome shotgun (WGS) entry which is preliminary data.</text>
</comment>
<dbReference type="STRING" id="1461694.ATO9_02750"/>
<keyword evidence="1" id="KW-0808">Transferase</keyword>
<evidence type="ECO:0000313" key="4">
    <source>
        <dbReference type="EMBL" id="KGM50428.1"/>
    </source>
</evidence>
<feature type="domain" description="N-acetyltransferase" evidence="3">
    <location>
        <begin position="2"/>
        <end position="161"/>
    </location>
</feature>
<dbReference type="PROSITE" id="PS51186">
    <property type="entry name" value="GNAT"/>
    <property type="match status" value="1"/>
</dbReference>
<dbReference type="Pfam" id="PF00583">
    <property type="entry name" value="Acetyltransf_1"/>
    <property type="match status" value="1"/>
</dbReference>
<sequence>MTPLRLFPGDDMGPVHALLTAAFAYMEGRIDPPSSLSRMTPDTLSEEAARKELWVIPDPAAPHASPTPQACVILTPQPDHLYFGKLAVAEQARGKGLARQLIELAETRARTLGLPRLRLQTRVELVENHATFTRMGFVQTGLTAHEGYDRPTSLTFDRMVPDQGGISSGA</sequence>
<organism evidence="4 5">
    <name type="scientific">Pseudooceanicola atlanticus</name>
    <dbReference type="NCBI Taxonomy" id="1461694"/>
    <lineage>
        <taxon>Bacteria</taxon>
        <taxon>Pseudomonadati</taxon>
        <taxon>Pseudomonadota</taxon>
        <taxon>Alphaproteobacteria</taxon>
        <taxon>Rhodobacterales</taxon>
        <taxon>Paracoccaceae</taxon>
        <taxon>Pseudooceanicola</taxon>
    </lineage>
</organism>